<feature type="domain" description="Hemerythrin-like" evidence="1">
    <location>
        <begin position="13"/>
        <end position="135"/>
    </location>
</feature>
<comment type="caution">
    <text evidence="2">The sequence shown here is derived from an EMBL/GenBank/DDBJ whole genome shotgun (WGS) entry which is preliminary data.</text>
</comment>
<dbReference type="RefSeq" id="WP_057247457.1">
    <property type="nucleotide sequence ID" value="NZ_CP083374.1"/>
</dbReference>
<dbReference type="Pfam" id="PF01814">
    <property type="entry name" value="Hemerythrin"/>
    <property type="match status" value="1"/>
</dbReference>
<keyword evidence="3" id="KW-1185">Reference proteome</keyword>
<dbReference type="EMBL" id="WXFA01000003">
    <property type="protein sequence ID" value="MBM3090582.1"/>
    <property type="molecule type" value="Genomic_DNA"/>
</dbReference>
<evidence type="ECO:0000313" key="3">
    <source>
        <dbReference type="Proteomes" id="UP000744980"/>
    </source>
</evidence>
<dbReference type="Gene3D" id="1.20.120.520">
    <property type="entry name" value="nmb1532 protein domain like"/>
    <property type="match status" value="1"/>
</dbReference>
<gene>
    <name evidence="2" type="ORF">GFB56_07115</name>
</gene>
<evidence type="ECO:0000259" key="1">
    <source>
        <dbReference type="Pfam" id="PF01814"/>
    </source>
</evidence>
<name>A0AAW4FEQ1_9HYPH</name>
<protein>
    <submittedName>
        <fullName evidence="2">Hemerythrin domain-containing protein</fullName>
    </submittedName>
</protein>
<evidence type="ECO:0000313" key="2">
    <source>
        <dbReference type="EMBL" id="MBM3090582.1"/>
    </source>
</evidence>
<dbReference type="Proteomes" id="UP000744980">
    <property type="component" value="Unassembled WGS sequence"/>
</dbReference>
<accession>A0AAW4FEQ1</accession>
<reference evidence="2 3" key="1">
    <citation type="submission" date="2020-01" db="EMBL/GenBank/DDBJ databases">
        <title>Draft genome assembly of Ensifer adhaerens T173.</title>
        <authorList>
            <person name="Craig J.E."/>
            <person name="Stinchcombe J.R."/>
        </authorList>
    </citation>
    <scope>NUCLEOTIDE SEQUENCE [LARGE SCALE GENOMIC DNA]</scope>
    <source>
        <strain evidence="2 3">T173</strain>
    </source>
</reference>
<dbReference type="AlphaFoldDB" id="A0AAW4FEQ1"/>
<proteinExistence type="predicted"/>
<sequence>MPGRTALEEGYQSLLGLCDRLEAIADSLPRRIDAAACSEIAEKLPSTLLAVHRLEDQILFPAIMAARSPNDGQRLIERLRDEHRHDGKLAEQVARVLHELLHARCPHSWEAIGYMLRAFFETVRRHIATERLLLAERI</sequence>
<organism evidence="2 3">
    <name type="scientific">Ensifer canadensis</name>
    <dbReference type="NCBI Taxonomy" id="555315"/>
    <lineage>
        <taxon>Bacteria</taxon>
        <taxon>Pseudomonadati</taxon>
        <taxon>Pseudomonadota</taxon>
        <taxon>Alphaproteobacteria</taxon>
        <taxon>Hyphomicrobiales</taxon>
        <taxon>Rhizobiaceae</taxon>
        <taxon>Sinorhizobium/Ensifer group</taxon>
        <taxon>Ensifer</taxon>
    </lineage>
</organism>
<dbReference type="InterPro" id="IPR012312">
    <property type="entry name" value="Hemerythrin-like"/>
</dbReference>